<dbReference type="EMBL" id="JACEIK010018077">
    <property type="protein sequence ID" value="MCE5165949.1"/>
    <property type="molecule type" value="Genomic_DNA"/>
</dbReference>
<dbReference type="InterPro" id="IPR039776">
    <property type="entry name" value="Pds5"/>
</dbReference>
<feature type="compositionally biased region" description="Basic and acidic residues" evidence="5">
    <location>
        <begin position="185"/>
        <end position="201"/>
    </location>
</feature>
<proteinExistence type="predicted"/>
<evidence type="ECO:0000313" key="6">
    <source>
        <dbReference type="EMBL" id="MCE5165949.1"/>
    </source>
</evidence>
<reference evidence="6 7" key="1">
    <citation type="journal article" date="2021" name="BMC Genomics">
        <title>Datura genome reveals duplications of psychoactive alkaloid biosynthetic genes and high mutation rate following tissue culture.</title>
        <authorList>
            <person name="Rajewski A."/>
            <person name="Carter-House D."/>
            <person name="Stajich J."/>
            <person name="Litt A."/>
        </authorList>
    </citation>
    <scope>NUCLEOTIDE SEQUENCE [LARGE SCALE GENOMIC DNA]</scope>
    <source>
        <strain evidence="6">AR-01</strain>
    </source>
</reference>
<feature type="compositionally biased region" description="Basic and acidic residues" evidence="5">
    <location>
        <begin position="383"/>
        <end position="393"/>
    </location>
</feature>
<comment type="caution">
    <text evidence="6">The sequence shown here is derived from an EMBL/GenBank/DDBJ whole genome shotgun (WGS) entry which is preliminary data.</text>
</comment>
<feature type="compositionally biased region" description="Basic and acidic residues" evidence="5">
    <location>
        <begin position="287"/>
        <end position="297"/>
    </location>
</feature>
<evidence type="ECO:0000313" key="7">
    <source>
        <dbReference type="Proteomes" id="UP000823775"/>
    </source>
</evidence>
<feature type="compositionally biased region" description="Polar residues" evidence="5">
    <location>
        <begin position="171"/>
        <end position="184"/>
    </location>
</feature>
<feature type="region of interest" description="Disordered" evidence="5">
    <location>
        <begin position="378"/>
        <end position="535"/>
    </location>
</feature>
<evidence type="ECO:0000256" key="3">
    <source>
        <dbReference type="ARBA" id="ARBA00023204"/>
    </source>
</evidence>
<feature type="compositionally biased region" description="Polar residues" evidence="5">
    <location>
        <begin position="509"/>
        <end position="519"/>
    </location>
</feature>
<protein>
    <submittedName>
        <fullName evidence="6">Uncharacterized protein</fullName>
    </submittedName>
</protein>
<sequence>MGASSRASVSEEEERDKRLLEAGNELLQQPPSSKEELLEKLDFLIYQGKKVISNLAAGPRLWPDHPDQVFMHIEEIMSMIIKESEEIPLQLLNILISSVEKENQNISPRSYVLGEKVLQESAVKLHPYLPEAVRSLGISINSYSEVVELIWTEAIKSKTTNAIKLLPKSGQGESDQCVNGASKSQVEKGPEQPCHEETSKCLPDTDCKVAASNGTVVNPVRPVDDSVKTPVNNDSKELSHNATYDGKVGPSFPGSKSPTNDGYGELAPHAAPERVAPYLDQPPNVLGKDDPKNKDDDVVLETDTTLKESEREDAMKQQKSTDSRTTSRLENLGFINAAKKELDPEATQASKKRDWKPKFLNKPEEGYDDAWISGERRSKGRILLKDRGEDTKKRSSSSTKCAISSGLYLSSGEEKAPIMTSIKRRQMEKNDQTCQNDGVQFPSISARDAPGARTKKKVSRPTLVASEEFAALEEKHEKDNKKIVPARYRDKRRRSSVDESGAEALGSVFSITKESNFAKTSKEQRRGKNLPSQEN</sequence>
<evidence type="ECO:0000256" key="2">
    <source>
        <dbReference type="ARBA" id="ARBA00022763"/>
    </source>
</evidence>
<dbReference type="PANTHER" id="PTHR12663">
    <property type="entry name" value="ANDROGEN INDUCED INHIBITOR OF PROLIFERATION AS3 / PDS5-RELATED"/>
    <property type="match status" value="1"/>
</dbReference>
<evidence type="ECO:0000256" key="4">
    <source>
        <dbReference type="ARBA" id="ARBA00023242"/>
    </source>
</evidence>
<comment type="subcellular location">
    <subcellularLocation>
        <location evidence="1">Nucleus</location>
    </subcellularLocation>
</comment>
<keyword evidence="3" id="KW-0234">DNA repair</keyword>
<feature type="compositionally biased region" description="Basic and acidic residues" evidence="5">
    <location>
        <begin position="472"/>
        <end position="482"/>
    </location>
</feature>
<feature type="region of interest" description="Disordered" evidence="5">
    <location>
        <begin position="216"/>
        <end position="366"/>
    </location>
</feature>
<feature type="compositionally biased region" description="Basic and acidic residues" evidence="5">
    <location>
        <begin position="304"/>
        <end position="327"/>
    </location>
</feature>
<dbReference type="PANTHER" id="PTHR12663:SF69">
    <property type="entry name" value="SISTER CHROMATID COHESION PROTEIN PDS5 HOMOLOG E"/>
    <property type="match status" value="1"/>
</dbReference>
<keyword evidence="7" id="KW-1185">Reference proteome</keyword>
<dbReference type="Proteomes" id="UP000823775">
    <property type="component" value="Unassembled WGS sequence"/>
</dbReference>
<keyword evidence="2" id="KW-0227">DNA damage</keyword>
<feature type="non-terminal residue" evidence="6">
    <location>
        <position position="535"/>
    </location>
</feature>
<evidence type="ECO:0000256" key="5">
    <source>
        <dbReference type="SAM" id="MobiDB-lite"/>
    </source>
</evidence>
<accession>A0ABS8Y4K1</accession>
<keyword evidence="4" id="KW-0539">Nucleus</keyword>
<dbReference type="Pfam" id="PF20168">
    <property type="entry name" value="PDS5"/>
    <property type="match status" value="1"/>
</dbReference>
<gene>
    <name evidence="6" type="ORF">HAX54_013381</name>
</gene>
<name>A0ABS8Y4K1_DATST</name>
<evidence type="ECO:0000256" key="1">
    <source>
        <dbReference type="ARBA" id="ARBA00004123"/>
    </source>
</evidence>
<feature type="region of interest" description="Disordered" evidence="5">
    <location>
        <begin position="167"/>
        <end position="201"/>
    </location>
</feature>
<organism evidence="6 7">
    <name type="scientific">Datura stramonium</name>
    <name type="common">Jimsonweed</name>
    <name type="synonym">Common thornapple</name>
    <dbReference type="NCBI Taxonomy" id="4076"/>
    <lineage>
        <taxon>Eukaryota</taxon>
        <taxon>Viridiplantae</taxon>
        <taxon>Streptophyta</taxon>
        <taxon>Embryophyta</taxon>
        <taxon>Tracheophyta</taxon>
        <taxon>Spermatophyta</taxon>
        <taxon>Magnoliopsida</taxon>
        <taxon>eudicotyledons</taxon>
        <taxon>Gunneridae</taxon>
        <taxon>Pentapetalae</taxon>
        <taxon>asterids</taxon>
        <taxon>lamiids</taxon>
        <taxon>Solanales</taxon>
        <taxon>Solanaceae</taxon>
        <taxon>Solanoideae</taxon>
        <taxon>Datureae</taxon>
        <taxon>Datura</taxon>
    </lineage>
</organism>